<proteinExistence type="inferred from homology"/>
<dbReference type="PANTHER" id="PTHR43630:SF2">
    <property type="entry name" value="GLYCOSYLTRANSFERASE"/>
    <property type="match status" value="1"/>
</dbReference>
<dbReference type="AlphaFoldDB" id="A0A4Y5YGV5"/>
<dbReference type="GO" id="GO:0016740">
    <property type="term" value="F:transferase activity"/>
    <property type="evidence" value="ECO:0007669"/>
    <property type="project" value="UniProtKB-KW"/>
</dbReference>
<gene>
    <name evidence="4" type="ORF">FH971_12790</name>
</gene>
<name>A0A4Y5YGV5_9GAMM</name>
<comment type="similarity">
    <text evidence="1">Belongs to the glycosyltransferase 2 family. WaaE/KdtX subfamily.</text>
</comment>
<dbReference type="InterPro" id="IPR029044">
    <property type="entry name" value="Nucleotide-diphossugar_trans"/>
</dbReference>
<dbReference type="KEGG" id="spol:FH971_12790"/>
<organism evidence="4 5">
    <name type="scientific">Shewanella polaris</name>
    <dbReference type="NCBI Taxonomy" id="2588449"/>
    <lineage>
        <taxon>Bacteria</taxon>
        <taxon>Pseudomonadati</taxon>
        <taxon>Pseudomonadota</taxon>
        <taxon>Gammaproteobacteria</taxon>
        <taxon>Alteromonadales</taxon>
        <taxon>Shewanellaceae</taxon>
        <taxon>Shewanella</taxon>
    </lineage>
</organism>
<evidence type="ECO:0000259" key="3">
    <source>
        <dbReference type="Pfam" id="PF00535"/>
    </source>
</evidence>
<dbReference type="Gene3D" id="3.90.550.10">
    <property type="entry name" value="Spore Coat Polysaccharide Biosynthesis Protein SpsA, Chain A"/>
    <property type="match status" value="1"/>
</dbReference>
<dbReference type="RefSeq" id="WP_140234550.1">
    <property type="nucleotide sequence ID" value="NZ_CP041036.1"/>
</dbReference>
<accession>A0A4Y5YGV5</accession>
<evidence type="ECO:0000313" key="5">
    <source>
        <dbReference type="Proteomes" id="UP000319809"/>
    </source>
</evidence>
<keyword evidence="2" id="KW-0812">Transmembrane</keyword>
<dbReference type="CDD" id="cd02525">
    <property type="entry name" value="Succinoglycan_BP_ExoA"/>
    <property type="match status" value="1"/>
</dbReference>
<keyword evidence="4" id="KW-0808">Transferase</keyword>
<dbReference type="Proteomes" id="UP000319809">
    <property type="component" value="Chromosome"/>
</dbReference>
<evidence type="ECO:0000313" key="4">
    <source>
        <dbReference type="EMBL" id="QDE31759.1"/>
    </source>
</evidence>
<protein>
    <submittedName>
        <fullName evidence="4">Glycosyltransferase family 2 protein</fullName>
    </submittedName>
</protein>
<keyword evidence="5" id="KW-1185">Reference proteome</keyword>
<feature type="domain" description="Glycosyltransferase 2-like" evidence="3">
    <location>
        <begin position="8"/>
        <end position="172"/>
    </location>
</feature>
<evidence type="ECO:0000256" key="2">
    <source>
        <dbReference type="SAM" id="Phobius"/>
    </source>
</evidence>
<keyword evidence="2" id="KW-0472">Membrane</keyword>
<dbReference type="Pfam" id="PF00535">
    <property type="entry name" value="Glycos_transf_2"/>
    <property type="match status" value="1"/>
</dbReference>
<sequence>MDKQKILIIIPCLNEAEHIGRLLHQFCKNKNSLIIVADGGSSDGTQRIVKDCIIVNSNIKLIFNEKKIQSAGINLAIKLFGFDSKYFIRIDAHADYPDNFVTELIQSAEVTDADSVVIAMDTVGKTAIQNMFAITQNSKLGNGGSAHRNISNEGKWVEHGHHALMRVSAFTDVGGYDELFVANEDAELDFRLIKAGFKIWLTSSTFMTYYPRSDFIGLFKQYYRYGIGRASNVIKHKQIPKIRQLIPLSVLPILLLCLLFPINIIFALPFISWLGLCLAYGVLLSIQNKKLFIVLSGPTAALMHFGWSAGFCRKLISKILYR</sequence>
<dbReference type="EMBL" id="CP041036">
    <property type="protein sequence ID" value="QDE31759.1"/>
    <property type="molecule type" value="Genomic_DNA"/>
</dbReference>
<reference evidence="4 5" key="1">
    <citation type="submission" date="2019-06" db="EMBL/GenBank/DDBJ databases">
        <title>The genome of Shewanella sp. SM1901.</title>
        <authorList>
            <person name="Cha Q."/>
        </authorList>
    </citation>
    <scope>NUCLEOTIDE SEQUENCE [LARGE SCALE GENOMIC DNA]</scope>
    <source>
        <strain evidence="4 5">SM1901</strain>
    </source>
</reference>
<evidence type="ECO:0000256" key="1">
    <source>
        <dbReference type="ARBA" id="ARBA00038494"/>
    </source>
</evidence>
<dbReference type="SUPFAM" id="SSF53448">
    <property type="entry name" value="Nucleotide-diphospho-sugar transferases"/>
    <property type="match status" value="1"/>
</dbReference>
<dbReference type="PANTHER" id="PTHR43630">
    <property type="entry name" value="POLY-BETA-1,6-N-ACETYL-D-GLUCOSAMINE SYNTHASE"/>
    <property type="match status" value="1"/>
</dbReference>
<dbReference type="InterPro" id="IPR001173">
    <property type="entry name" value="Glyco_trans_2-like"/>
</dbReference>
<feature type="transmembrane region" description="Helical" evidence="2">
    <location>
        <begin position="291"/>
        <end position="312"/>
    </location>
</feature>
<keyword evidence="2" id="KW-1133">Transmembrane helix</keyword>